<proteinExistence type="inferred from homology"/>
<dbReference type="Gene3D" id="2.40.50.100">
    <property type="match status" value="1"/>
</dbReference>
<sequence>MRYPVITSCYLGFSLLGLLPGLLLGGCQPSAPAGDPPSASPVEENTASPPETARVEVSAAQYQHAGIHLGGLQRRVMSQTLPVTGMVDVPPENLVSLSAPLGGFVKRTELLQGMRVRKGQVLATLENPEFITLQQDYLESKSQLTYLTLEYERQRELRQQNVSSAKLFQQTTQDYERTQIRVEALAEKLALIGIRAERLTPGKISRMAPLYSPINGYVTEVHVNVGTWVNPTDVLFEIADTDHLHAELTVFERDLSRIRPGQKIRFTLPNEDQRERTATVYLVGKAIGEDRSARVHGHLDKEDSALLPGMYLQARIEMGTDSVPVLPQGAVVTTAEQAYVFVQRGRRQEGGQQVYDFERIPIQTGVSEGDYVQVELPDRMDAATESIVVQGAYALLSLMENGEEEGHGH</sequence>
<evidence type="ECO:0000313" key="7">
    <source>
        <dbReference type="Proteomes" id="UP000198510"/>
    </source>
</evidence>
<dbReference type="InterPro" id="IPR058792">
    <property type="entry name" value="Beta-barrel_RND_2"/>
</dbReference>
<name>A0A1G9VNL1_9BACT</name>
<comment type="similarity">
    <text evidence="1">Belongs to the membrane fusion protein (MFP) (TC 8.A.1) family.</text>
</comment>
<dbReference type="GO" id="GO:0016020">
    <property type="term" value="C:membrane"/>
    <property type="evidence" value="ECO:0007669"/>
    <property type="project" value="InterPro"/>
</dbReference>
<gene>
    <name evidence="6" type="ORF">SAMN05421823_12214</name>
</gene>
<reference evidence="6 7" key="1">
    <citation type="submission" date="2016-10" db="EMBL/GenBank/DDBJ databases">
        <authorList>
            <person name="de Groot N.N."/>
        </authorList>
    </citation>
    <scope>NUCLEOTIDE SEQUENCE [LARGE SCALE GENOMIC DNA]</scope>
    <source>
        <strain evidence="6 7">DSM 25186</strain>
    </source>
</reference>
<dbReference type="PROSITE" id="PS51257">
    <property type="entry name" value="PROKAR_LIPOPROTEIN"/>
    <property type="match status" value="1"/>
</dbReference>
<feature type="domain" description="CzcB-like barrel-sandwich hybrid" evidence="5">
    <location>
        <begin position="96"/>
        <end position="240"/>
    </location>
</feature>
<evidence type="ECO:0000256" key="3">
    <source>
        <dbReference type="SAM" id="MobiDB-lite"/>
    </source>
</evidence>
<feature type="domain" description="CusB-like beta-barrel" evidence="4">
    <location>
        <begin position="247"/>
        <end position="317"/>
    </location>
</feature>
<dbReference type="RefSeq" id="WP_089688775.1">
    <property type="nucleotide sequence ID" value="NZ_FNFO01000022.1"/>
</dbReference>
<dbReference type="NCBIfam" id="TIGR01730">
    <property type="entry name" value="RND_mfp"/>
    <property type="match status" value="1"/>
</dbReference>
<dbReference type="GO" id="GO:0015679">
    <property type="term" value="P:plasma membrane copper ion transport"/>
    <property type="evidence" value="ECO:0007669"/>
    <property type="project" value="TreeGrafter"/>
</dbReference>
<dbReference type="InterPro" id="IPR051909">
    <property type="entry name" value="MFP_Cation_Efflux"/>
</dbReference>
<dbReference type="Pfam" id="PF25954">
    <property type="entry name" value="Beta-barrel_RND_2"/>
    <property type="match status" value="1"/>
</dbReference>
<dbReference type="Gene3D" id="2.40.420.20">
    <property type="match status" value="1"/>
</dbReference>
<evidence type="ECO:0000259" key="5">
    <source>
        <dbReference type="Pfam" id="PF25973"/>
    </source>
</evidence>
<keyword evidence="2" id="KW-0813">Transport</keyword>
<organism evidence="6 7">
    <name type="scientific">Catalinimonas alkaloidigena</name>
    <dbReference type="NCBI Taxonomy" id="1075417"/>
    <lineage>
        <taxon>Bacteria</taxon>
        <taxon>Pseudomonadati</taxon>
        <taxon>Bacteroidota</taxon>
        <taxon>Cytophagia</taxon>
        <taxon>Cytophagales</taxon>
        <taxon>Catalimonadaceae</taxon>
        <taxon>Catalinimonas</taxon>
    </lineage>
</organism>
<dbReference type="AlphaFoldDB" id="A0A1G9VNL1"/>
<dbReference type="Proteomes" id="UP000198510">
    <property type="component" value="Unassembled WGS sequence"/>
</dbReference>
<dbReference type="InterPro" id="IPR058647">
    <property type="entry name" value="BSH_CzcB-like"/>
</dbReference>
<dbReference type="Gene3D" id="2.40.30.170">
    <property type="match status" value="1"/>
</dbReference>
<dbReference type="GO" id="GO:0030313">
    <property type="term" value="C:cell envelope"/>
    <property type="evidence" value="ECO:0007669"/>
    <property type="project" value="TreeGrafter"/>
</dbReference>
<dbReference type="Pfam" id="PF25973">
    <property type="entry name" value="BSH_CzcB"/>
    <property type="match status" value="1"/>
</dbReference>
<evidence type="ECO:0000259" key="4">
    <source>
        <dbReference type="Pfam" id="PF25954"/>
    </source>
</evidence>
<dbReference type="InterPro" id="IPR006143">
    <property type="entry name" value="RND_pump_MFP"/>
</dbReference>
<evidence type="ECO:0000256" key="2">
    <source>
        <dbReference type="ARBA" id="ARBA00022448"/>
    </source>
</evidence>
<dbReference type="GO" id="GO:0060003">
    <property type="term" value="P:copper ion export"/>
    <property type="evidence" value="ECO:0007669"/>
    <property type="project" value="TreeGrafter"/>
</dbReference>
<evidence type="ECO:0000313" key="6">
    <source>
        <dbReference type="EMBL" id="SDM73673.1"/>
    </source>
</evidence>
<dbReference type="PANTHER" id="PTHR30097:SF4">
    <property type="entry name" value="SLR6042 PROTEIN"/>
    <property type="match status" value="1"/>
</dbReference>
<dbReference type="OrthoDB" id="9814657at2"/>
<dbReference type="SUPFAM" id="SSF111369">
    <property type="entry name" value="HlyD-like secretion proteins"/>
    <property type="match status" value="1"/>
</dbReference>
<dbReference type="PANTHER" id="PTHR30097">
    <property type="entry name" value="CATION EFFLUX SYSTEM PROTEIN CUSB"/>
    <property type="match status" value="1"/>
</dbReference>
<evidence type="ECO:0000256" key="1">
    <source>
        <dbReference type="ARBA" id="ARBA00009477"/>
    </source>
</evidence>
<dbReference type="GO" id="GO:0022857">
    <property type="term" value="F:transmembrane transporter activity"/>
    <property type="evidence" value="ECO:0007669"/>
    <property type="project" value="InterPro"/>
</dbReference>
<dbReference type="Gene3D" id="1.10.287.470">
    <property type="entry name" value="Helix hairpin bin"/>
    <property type="match status" value="1"/>
</dbReference>
<keyword evidence="7" id="KW-1185">Reference proteome</keyword>
<accession>A0A1G9VNL1</accession>
<protein>
    <submittedName>
        <fullName evidence="6">Membrane fusion protein, cobalt-zinc-cadmium efflux system</fullName>
    </submittedName>
</protein>
<dbReference type="EMBL" id="FNFO01000022">
    <property type="protein sequence ID" value="SDM73673.1"/>
    <property type="molecule type" value="Genomic_DNA"/>
</dbReference>
<feature type="region of interest" description="Disordered" evidence="3">
    <location>
        <begin position="30"/>
        <end position="51"/>
    </location>
</feature>
<dbReference type="STRING" id="1075417.SAMN05421823_12214"/>